<dbReference type="InterPro" id="IPR009057">
    <property type="entry name" value="Homeodomain-like_sf"/>
</dbReference>
<name>A0A376H8Q1_ENTGA</name>
<dbReference type="SUPFAM" id="SSF46689">
    <property type="entry name" value="Homeodomain-like"/>
    <property type="match status" value="2"/>
</dbReference>
<keyword evidence="6" id="KW-1185">Reference proteome</keyword>
<dbReference type="InterPro" id="IPR018062">
    <property type="entry name" value="HTH_AraC-typ_CS"/>
</dbReference>
<dbReference type="Proteomes" id="UP000254807">
    <property type="component" value="Unassembled WGS sequence"/>
</dbReference>
<sequence>MNLNSTFDHLKKVSLSLGIPVKRYSIDEVATLKDLAFPFPSKNHRTLYFWRKETYIYAYFSESSDPAETKPNDSFILFGPYFLPETDIDLPYLNSLIDEFIELIYHLVSLASPKEIVKEQSLNIYLFSQEEQALLRPYNTAESIEEFYRVELILFCHIKDNNRQGAFKILELLDKHYFSQLSIAQLRTQFISIITLLTRVEIEQGNPVQMVFKKQEFHFRLVDHIVSPETATHYLKQAIADFFTILEHLPKQDYSATVMQMLNYLENHLHEKITLNDVACSLSKNPKYLGRLFKQEVHYSFKDFLLLRRIHEAKKQLLFTDSPIGQIGTDLAFSNQSHFTECFKRHTNVTPKKYRTSRSYYAF</sequence>
<dbReference type="GO" id="GO:0043565">
    <property type="term" value="F:sequence-specific DNA binding"/>
    <property type="evidence" value="ECO:0007669"/>
    <property type="project" value="InterPro"/>
</dbReference>
<proteinExistence type="predicted"/>
<dbReference type="SMART" id="SM00342">
    <property type="entry name" value="HTH_ARAC"/>
    <property type="match status" value="1"/>
</dbReference>
<dbReference type="InterPro" id="IPR018060">
    <property type="entry name" value="HTH_AraC"/>
</dbReference>
<keyword evidence="3" id="KW-0804">Transcription</keyword>
<evidence type="ECO:0000313" key="6">
    <source>
        <dbReference type="Proteomes" id="UP000254807"/>
    </source>
</evidence>
<gene>
    <name evidence="5" type="primary">rob</name>
    <name evidence="5" type="ORF">NCTC12360_03315</name>
</gene>
<evidence type="ECO:0000259" key="4">
    <source>
        <dbReference type="PROSITE" id="PS01124"/>
    </source>
</evidence>
<dbReference type="AlphaFoldDB" id="A0A376H8Q1"/>
<dbReference type="PANTHER" id="PTHR43280:SF34">
    <property type="entry name" value="ARAC-FAMILY TRANSCRIPTIONAL REGULATOR"/>
    <property type="match status" value="1"/>
</dbReference>
<protein>
    <submittedName>
        <fullName evidence="5">AraC family transcriptional regulator</fullName>
    </submittedName>
</protein>
<keyword evidence="2" id="KW-0238">DNA-binding</keyword>
<dbReference type="Gene3D" id="1.10.10.60">
    <property type="entry name" value="Homeodomain-like"/>
    <property type="match status" value="2"/>
</dbReference>
<accession>A0A376H8Q1</accession>
<organism evidence="5 6">
    <name type="scientific">Enterococcus gallinarum</name>
    <dbReference type="NCBI Taxonomy" id="1353"/>
    <lineage>
        <taxon>Bacteria</taxon>
        <taxon>Bacillati</taxon>
        <taxon>Bacillota</taxon>
        <taxon>Bacilli</taxon>
        <taxon>Lactobacillales</taxon>
        <taxon>Enterococcaceae</taxon>
        <taxon>Enterococcus</taxon>
    </lineage>
</organism>
<dbReference type="EMBL" id="UFYW01000001">
    <property type="protein sequence ID" value="STD84768.1"/>
    <property type="molecule type" value="Genomic_DNA"/>
</dbReference>
<keyword evidence="1" id="KW-0805">Transcription regulation</keyword>
<reference evidence="5 6" key="1">
    <citation type="submission" date="2018-06" db="EMBL/GenBank/DDBJ databases">
        <authorList>
            <consortium name="Pathogen Informatics"/>
            <person name="Doyle S."/>
        </authorList>
    </citation>
    <scope>NUCLEOTIDE SEQUENCE [LARGE SCALE GENOMIC DNA]</scope>
    <source>
        <strain evidence="5 6">NCTC12360</strain>
    </source>
</reference>
<evidence type="ECO:0000256" key="3">
    <source>
        <dbReference type="ARBA" id="ARBA00023163"/>
    </source>
</evidence>
<dbReference type="GO" id="GO:0003700">
    <property type="term" value="F:DNA-binding transcription factor activity"/>
    <property type="evidence" value="ECO:0007669"/>
    <property type="project" value="InterPro"/>
</dbReference>
<evidence type="ECO:0000256" key="1">
    <source>
        <dbReference type="ARBA" id="ARBA00023015"/>
    </source>
</evidence>
<dbReference type="RefSeq" id="WP_060813830.1">
    <property type="nucleotide sequence ID" value="NZ_JBHULA010000035.1"/>
</dbReference>
<dbReference type="PROSITE" id="PS01124">
    <property type="entry name" value="HTH_ARAC_FAMILY_2"/>
    <property type="match status" value="1"/>
</dbReference>
<dbReference type="Pfam" id="PF12833">
    <property type="entry name" value="HTH_18"/>
    <property type="match status" value="1"/>
</dbReference>
<feature type="domain" description="HTH araC/xylS-type" evidence="4">
    <location>
        <begin position="259"/>
        <end position="357"/>
    </location>
</feature>
<dbReference type="PROSITE" id="PS00041">
    <property type="entry name" value="HTH_ARAC_FAMILY_1"/>
    <property type="match status" value="1"/>
</dbReference>
<evidence type="ECO:0000256" key="2">
    <source>
        <dbReference type="ARBA" id="ARBA00023125"/>
    </source>
</evidence>
<evidence type="ECO:0000313" key="5">
    <source>
        <dbReference type="EMBL" id="STD84768.1"/>
    </source>
</evidence>
<dbReference type="PANTHER" id="PTHR43280">
    <property type="entry name" value="ARAC-FAMILY TRANSCRIPTIONAL REGULATOR"/>
    <property type="match status" value="1"/>
</dbReference>